<name>X1DH17_9ZZZZ</name>
<organism evidence="1">
    <name type="scientific">marine sediment metagenome</name>
    <dbReference type="NCBI Taxonomy" id="412755"/>
    <lineage>
        <taxon>unclassified sequences</taxon>
        <taxon>metagenomes</taxon>
        <taxon>ecological metagenomes</taxon>
    </lineage>
</organism>
<dbReference type="Gene3D" id="2.20.28.30">
    <property type="entry name" value="RNA polymerase ii, chain L"/>
    <property type="match status" value="1"/>
</dbReference>
<dbReference type="AlphaFoldDB" id="X1DH17"/>
<gene>
    <name evidence="1" type="ORF">S03H2_06834</name>
</gene>
<reference evidence="1" key="1">
    <citation type="journal article" date="2014" name="Front. Microbiol.">
        <title>High frequency of phylogenetically diverse reductive dehalogenase-homologous genes in deep subseafloor sedimentary metagenomes.</title>
        <authorList>
            <person name="Kawai M."/>
            <person name="Futagami T."/>
            <person name="Toyoda A."/>
            <person name="Takaki Y."/>
            <person name="Nishi S."/>
            <person name="Hori S."/>
            <person name="Arai W."/>
            <person name="Tsubouchi T."/>
            <person name="Morono Y."/>
            <person name="Uchiyama I."/>
            <person name="Ito T."/>
            <person name="Fujiyama A."/>
            <person name="Inagaki F."/>
            <person name="Takami H."/>
        </authorList>
    </citation>
    <scope>NUCLEOTIDE SEQUENCE</scope>
    <source>
        <strain evidence="1">Expedition CK06-06</strain>
    </source>
</reference>
<proteinExistence type="predicted"/>
<evidence type="ECO:0000313" key="1">
    <source>
        <dbReference type="EMBL" id="GAH20171.1"/>
    </source>
</evidence>
<accession>X1DH17</accession>
<dbReference type="EMBL" id="BARU01003061">
    <property type="protein sequence ID" value="GAH20171.1"/>
    <property type="molecule type" value="Genomic_DNA"/>
</dbReference>
<protein>
    <submittedName>
        <fullName evidence="1">Uncharacterized protein</fullName>
    </submittedName>
</protein>
<sequence length="81" mass="8285">MNEANVFIGAYCPKCNVTIGLAASVGGPIKCPSCGGEMIEKKNSPETHVIANATCNKCNTKISLMSVVGGPAKCPNCGNLL</sequence>
<comment type="caution">
    <text evidence="1">The sequence shown here is derived from an EMBL/GenBank/DDBJ whole genome shotgun (WGS) entry which is preliminary data.</text>
</comment>